<evidence type="ECO:0000313" key="2">
    <source>
        <dbReference type="EMBL" id="PMD18598.1"/>
    </source>
</evidence>
<name>A0A2J6PX61_9HELO</name>
<protein>
    <submittedName>
        <fullName evidence="2">Uncharacterized protein</fullName>
    </submittedName>
</protein>
<organism evidence="2 3">
    <name type="scientific">Hyaloscypha hepaticicola</name>
    <dbReference type="NCBI Taxonomy" id="2082293"/>
    <lineage>
        <taxon>Eukaryota</taxon>
        <taxon>Fungi</taxon>
        <taxon>Dikarya</taxon>
        <taxon>Ascomycota</taxon>
        <taxon>Pezizomycotina</taxon>
        <taxon>Leotiomycetes</taxon>
        <taxon>Helotiales</taxon>
        <taxon>Hyaloscyphaceae</taxon>
        <taxon>Hyaloscypha</taxon>
    </lineage>
</organism>
<feature type="transmembrane region" description="Helical" evidence="1">
    <location>
        <begin position="6"/>
        <end position="26"/>
    </location>
</feature>
<dbReference type="Proteomes" id="UP000235672">
    <property type="component" value="Unassembled WGS sequence"/>
</dbReference>
<dbReference type="EMBL" id="KZ613493">
    <property type="protein sequence ID" value="PMD18598.1"/>
    <property type="molecule type" value="Genomic_DNA"/>
</dbReference>
<accession>A0A2J6PX61</accession>
<proteinExistence type="predicted"/>
<sequence length="69" mass="7607">MVSSDAAISIAFGLIGVCISLIGVWINYLTLRAWNVDTGHVNHSTQSHHKHTYYIVPFPVARNRVSSIA</sequence>
<keyword evidence="1" id="KW-0472">Membrane</keyword>
<keyword evidence="1" id="KW-1133">Transmembrane helix</keyword>
<evidence type="ECO:0000256" key="1">
    <source>
        <dbReference type="SAM" id="Phobius"/>
    </source>
</evidence>
<keyword evidence="1" id="KW-0812">Transmembrane</keyword>
<gene>
    <name evidence="2" type="ORF">NA56DRAFT_647793</name>
</gene>
<evidence type="ECO:0000313" key="3">
    <source>
        <dbReference type="Proteomes" id="UP000235672"/>
    </source>
</evidence>
<dbReference type="OrthoDB" id="3574779at2759"/>
<reference evidence="2 3" key="1">
    <citation type="submission" date="2016-05" db="EMBL/GenBank/DDBJ databases">
        <title>A degradative enzymes factory behind the ericoid mycorrhizal symbiosis.</title>
        <authorList>
            <consortium name="DOE Joint Genome Institute"/>
            <person name="Martino E."/>
            <person name="Morin E."/>
            <person name="Grelet G."/>
            <person name="Kuo A."/>
            <person name="Kohler A."/>
            <person name="Daghino S."/>
            <person name="Barry K."/>
            <person name="Choi C."/>
            <person name="Cichocki N."/>
            <person name="Clum A."/>
            <person name="Copeland A."/>
            <person name="Hainaut M."/>
            <person name="Haridas S."/>
            <person name="Labutti K."/>
            <person name="Lindquist E."/>
            <person name="Lipzen A."/>
            <person name="Khouja H.-R."/>
            <person name="Murat C."/>
            <person name="Ohm R."/>
            <person name="Olson A."/>
            <person name="Spatafora J."/>
            <person name="Veneault-Fourrey C."/>
            <person name="Henrissat B."/>
            <person name="Grigoriev I."/>
            <person name="Martin F."/>
            <person name="Perotto S."/>
        </authorList>
    </citation>
    <scope>NUCLEOTIDE SEQUENCE [LARGE SCALE GENOMIC DNA]</scope>
    <source>
        <strain evidence="2 3">UAMH 7357</strain>
    </source>
</reference>
<dbReference type="AlphaFoldDB" id="A0A2J6PX61"/>
<keyword evidence="3" id="KW-1185">Reference proteome</keyword>